<dbReference type="Proteomes" id="UP000289708">
    <property type="component" value="Unassembled WGS sequence"/>
</dbReference>
<dbReference type="AlphaFoldDB" id="A0A4Q0MBT9"/>
<proteinExistence type="predicted"/>
<organism evidence="1 2">
    <name type="scientific">Hansschlegelia zhihuaiae</name>
    <dbReference type="NCBI Taxonomy" id="405005"/>
    <lineage>
        <taxon>Bacteria</taxon>
        <taxon>Pseudomonadati</taxon>
        <taxon>Pseudomonadota</taxon>
        <taxon>Alphaproteobacteria</taxon>
        <taxon>Hyphomicrobiales</taxon>
        <taxon>Methylopilaceae</taxon>
        <taxon>Hansschlegelia</taxon>
    </lineage>
</organism>
<evidence type="ECO:0000313" key="2">
    <source>
        <dbReference type="Proteomes" id="UP000289708"/>
    </source>
</evidence>
<reference evidence="1 2" key="1">
    <citation type="submission" date="2018-12" db="EMBL/GenBank/DDBJ databases">
        <title>bacterium Hansschlegelia zhihuaiae S113.</title>
        <authorList>
            <person name="He J."/>
        </authorList>
    </citation>
    <scope>NUCLEOTIDE SEQUENCE [LARGE SCALE GENOMIC DNA]</scope>
    <source>
        <strain evidence="1 2">S 113</strain>
    </source>
</reference>
<gene>
    <name evidence="1" type="ORF">EK403_17410</name>
</gene>
<accession>A0A4Q0MBT9</accession>
<sequence length="84" mass="9018">MTGANVLTRLSITHEGGCKTLVLYVGGARNGDTALITPRAVLPTGAYLQALGSFSDNYVTVRFCNDSGAILRLNETQMHVTTFR</sequence>
<keyword evidence="2" id="KW-1185">Reference proteome</keyword>
<comment type="caution">
    <text evidence="1">The sequence shown here is derived from an EMBL/GenBank/DDBJ whole genome shotgun (WGS) entry which is preliminary data.</text>
</comment>
<dbReference type="EMBL" id="RYFI01000018">
    <property type="protein sequence ID" value="RXF70329.1"/>
    <property type="molecule type" value="Genomic_DNA"/>
</dbReference>
<name>A0A4Q0MBT9_9HYPH</name>
<evidence type="ECO:0000313" key="1">
    <source>
        <dbReference type="EMBL" id="RXF70329.1"/>
    </source>
</evidence>
<protein>
    <submittedName>
        <fullName evidence="1">Uncharacterized protein</fullName>
    </submittedName>
</protein>